<evidence type="ECO:0000259" key="6">
    <source>
        <dbReference type="PROSITE" id="PS50123"/>
    </source>
</evidence>
<dbReference type="Pfam" id="PF01739">
    <property type="entry name" value="CheR"/>
    <property type="match status" value="1"/>
</dbReference>
<protein>
    <recommendedName>
        <fullName evidence="2">protein-glutamate O-methyltransferase</fullName>
        <ecNumber evidence="2">2.1.1.80</ecNumber>
    </recommendedName>
</protein>
<proteinExistence type="predicted"/>
<dbReference type="InterPro" id="IPR050903">
    <property type="entry name" value="Bact_Chemotaxis_MeTrfase"/>
</dbReference>
<dbReference type="GO" id="GO:0032259">
    <property type="term" value="P:methylation"/>
    <property type="evidence" value="ECO:0007669"/>
    <property type="project" value="UniProtKB-KW"/>
</dbReference>
<dbReference type="PRINTS" id="PR00996">
    <property type="entry name" value="CHERMTFRASE"/>
</dbReference>
<dbReference type="Proteomes" id="UP000183315">
    <property type="component" value="Unassembled WGS sequence"/>
</dbReference>
<dbReference type="EC" id="2.1.1.80" evidence="2"/>
<dbReference type="CDD" id="cd02440">
    <property type="entry name" value="AdoMet_MTases"/>
    <property type="match status" value="1"/>
</dbReference>
<keyword evidence="8" id="KW-1185">Reference proteome</keyword>
<gene>
    <name evidence="7" type="ORF">SAMN05421637_2178</name>
</gene>
<dbReference type="Gene3D" id="1.10.155.10">
    <property type="entry name" value="Chemotaxis receptor methyltransferase CheR, N-terminal domain"/>
    <property type="match status" value="1"/>
</dbReference>
<evidence type="ECO:0000256" key="5">
    <source>
        <dbReference type="ARBA" id="ARBA00022691"/>
    </source>
</evidence>
<dbReference type="eggNOG" id="COG1352">
    <property type="taxonomic scope" value="Bacteria"/>
</dbReference>
<dbReference type="SUPFAM" id="SSF53335">
    <property type="entry name" value="S-adenosyl-L-methionine-dependent methyltransferases"/>
    <property type="match status" value="1"/>
</dbReference>
<organism evidence="7 8">
    <name type="scientific">Demequina mangrovi</name>
    <dbReference type="NCBI Taxonomy" id="1043493"/>
    <lineage>
        <taxon>Bacteria</taxon>
        <taxon>Bacillati</taxon>
        <taxon>Actinomycetota</taxon>
        <taxon>Actinomycetes</taxon>
        <taxon>Micrococcales</taxon>
        <taxon>Demequinaceae</taxon>
        <taxon>Demequina</taxon>
    </lineage>
</organism>
<dbReference type="InterPro" id="IPR036804">
    <property type="entry name" value="CheR_N_sf"/>
</dbReference>
<dbReference type="InterPro" id="IPR000780">
    <property type="entry name" value="CheR_MeTrfase"/>
</dbReference>
<comment type="catalytic activity">
    <reaction evidence="1">
        <text>L-glutamyl-[protein] + S-adenosyl-L-methionine = [protein]-L-glutamate 5-O-methyl ester + S-adenosyl-L-homocysteine</text>
        <dbReference type="Rhea" id="RHEA:24452"/>
        <dbReference type="Rhea" id="RHEA-COMP:10208"/>
        <dbReference type="Rhea" id="RHEA-COMP:10311"/>
        <dbReference type="ChEBI" id="CHEBI:29973"/>
        <dbReference type="ChEBI" id="CHEBI:57856"/>
        <dbReference type="ChEBI" id="CHEBI:59789"/>
        <dbReference type="ChEBI" id="CHEBI:82795"/>
        <dbReference type="EC" id="2.1.1.80"/>
    </reaction>
</comment>
<dbReference type="SMART" id="SM00138">
    <property type="entry name" value="MeTrc"/>
    <property type="match status" value="1"/>
</dbReference>
<dbReference type="InterPro" id="IPR029063">
    <property type="entry name" value="SAM-dependent_MTases_sf"/>
</dbReference>
<dbReference type="EMBL" id="FNZI01000005">
    <property type="protein sequence ID" value="SEJ55655.1"/>
    <property type="molecule type" value="Genomic_DNA"/>
</dbReference>
<evidence type="ECO:0000256" key="4">
    <source>
        <dbReference type="ARBA" id="ARBA00022679"/>
    </source>
</evidence>
<name>A0A1H7A3M5_9MICO</name>
<evidence type="ECO:0000256" key="1">
    <source>
        <dbReference type="ARBA" id="ARBA00001541"/>
    </source>
</evidence>
<keyword evidence="3 7" id="KW-0489">Methyltransferase</keyword>
<accession>A0A1H7A3M5</accession>
<evidence type="ECO:0000256" key="3">
    <source>
        <dbReference type="ARBA" id="ARBA00022603"/>
    </source>
</evidence>
<dbReference type="PANTHER" id="PTHR24422:SF21">
    <property type="entry name" value="CHEMOTAXIS PROTEIN METHYLTRANSFERASE 1"/>
    <property type="match status" value="1"/>
</dbReference>
<evidence type="ECO:0000256" key="2">
    <source>
        <dbReference type="ARBA" id="ARBA00012534"/>
    </source>
</evidence>
<keyword evidence="4 7" id="KW-0808">Transferase</keyword>
<evidence type="ECO:0000313" key="7">
    <source>
        <dbReference type="EMBL" id="SEJ55655.1"/>
    </source>
</evidence>
<dbReference type="SUPFAM" id="SSF47757">
    <property type="entry name" value="Chemotaxis receptor methyltransferase CheR, N-terminal domain"/>
    <property type="match status" value="1"/>
</dbReference>
<dbReference type="OrthoDB" id="9816309at2"/>
<dbReference type="PROSITE" id="PS50123">
    <property type="entry name" value="CHER"/>
    <property type="match status" value="1"/>
</dbReference>
<feature type="domain" description="CheR-type methyltransferase" evidence="6">
    <location>
        <begin position="1"/>
        <end position="267"/>
    </location>
</feature>
<dbReference type="InterPro" id="IPR022641">
    <property type="entry name" value="CheR_N"/>
</dbReference>
<dbReference type="RefSeq" id="WP_042216881.1">
    <property type="nucleotide sequence ID" value="NZ_BBLU01000023.1"/>
</dbReference>
<reference evidence="8" key="1">
    <citation type="submission" date="2016-10" db="EMBL/GenBank/DDBJ databases">
        <authorList>
            <person name="Varghese N."/>
        </authorList>
    </citation>
    <scope>NUCLEOTIDE SEQUENCE [LARGE SCALE GENOMIC DNA]</scope>
    <source>
        <strain evidence="8">DSM 24868</strain>
    </source>
</reference>
<sequence length="270" mass="29851">MTLAPDSFDFVATLVRRRSAIQLDVGKEYLVESRLAPLARSAGAIDVEAFIRSVRANVTLHDQVVEALTTNETSWFRDRHPFDVLKDTVIPDAMTRRGGQLRVWSAACSSGQEPYSIAMTVAEHFPQLRASIVATDLSESVLAQGRAGQYSQLEVNRGLPAPLLVKHFERKGPVFEVSEQLRSMVTFRRHNLLDAPPLGGPFDVVFLRNVLIYFDVATKRDVMRRVRSVLAPGGWVLLGAAESTIGVDDIWERVPVAGGALYRPREGKAA</sequence>
<dbReference type="PANTHER" id="PTHR24422">
    <property type="entry name" value="CHEMOTAXIS PROTEIN METHYLTRANSFERASE"/>
    <property type="match status" value="1"/>
</dbReference>
<evidence type="ECO:0000313" key="8">
    <source>
        <dbReference type="Proteomes" id="UP000183315"/>
    </source>
</evidence>
<dbReference type="AlphaFoldDB" id="A0A1H7A3M5"/>
<keyword evidence="5" id="KW-0949">S-adenosyl-L-methionine</keyword>
<dbReference type="Pfam" id="PF03705">
    <property type="entry name" value="CheR_N"/>
    <property type="match status" value="1"/>
</dbReference>
<dbReference type="GO" id="GO:0008983">
    <property type="term" value="F:protein-glutamate O-methyltransferase activity"/>
    <property type="evidence" value="ECO:0007669"/>
    <property type="project" value="UniProtKB-EC"/>
</dbReference>
<dbReference type="InterPro" id="IPR022642">
    <property type="entry name" value="CheR_C"/>
</dbReference>
<dbReference type="STRING" id="1043493.SAMN05421637_2178"/>
<dbReference type="Gene3D" id="3.40.50.150">
    <property type="entry name" value="Vaccinia Virus protein VP39"/>
    <property type="match status" value="1"/>
</dbReference>